<dbReference type="InterPro" id="IPR014777">
    <property type="entry name" value="4pyrrole_Mease_sub1"/>
</dbReference>
<dbReference type="InterPro" id="IPR006364">
    <property type="entry name" value="CobI/CbiL/CobIJ_dom"/>
</dbReference>
<comment type="caution">
    <text evidence="8">The sequence shown here is derived from an EMBL/GenBank/DDBJ whole genome shotgun (WGS) entry which is preliminary data.</text>
</comment>
<dbReference type="Proteomes" id="UP000656804">
    <property type="component" value="Unassembled WGS sequence"/>
</dbReference>
<dbReference type="InterPro" id="IPR006363">
    <property type="entry name" value="Cbl_synth_CobJ/CibH_dom"/>
</dbReference>
<keyword evidence="5 8" id="KW-0808">Transferase</keyword>
<dbReference type="RefSeq" id="WP_194503936.1">
    <property type="nucleotide sequence ID" value="NZ_JADIVZ010000006.1"/>
</dbReference>
<dbReference type="InterPro" id="IPR035996">
    <property type="entry name" value="4pyrrol_Methylase_sf"/>
</dbReference>
<dbReference type="GO" id="GO:0009236">
    <property type="term" value="P:cobalamin biosynthetic process"/>
    <property type="evidence" value="ECO:0007669"/>
    <property type="project" value="UniProtKB-KW"/>
</dbReference>
<dbReference type="CDD" id="cd11646">
    <property type="entry name" value="Precorrin_3B_C17_MT"/>
    <property type="match status" value="1"/>
</dbReference>
<dbReference type="Pfam" id="PF00590">
    <property type="entry name" value="TP_methylase"/>
    <property type="match status" value="2"/>
</dbReference>
<dbReference type="PANTHER" id="PTHR47036:SF1">
    <property type="entry name" value="COBALT-FACTOR III C(17)-METHYLTRANSFERASE-RELATED"/>
    <property type="match status" value="1"/>
</dbReference>
<dbReference type="NCBIfam" id="TIGR01466">
    <property type="entry name" value="cobJ_cbiH"/>
    <property type="match status" value="1"/>
</dbReference>
<organism evidence="8 9">
    <name type="scientific">Nocardioides acrostichi</name>
    <dbReference type="NCBI Taxonomy" id="2784339"/>
    <lineage>
        <taxon>Bacteria</taxon>
        <taxon>Bacillati</taxon>
        <taxon>Actinomycetota</taxon>
        <taxon>Actinomycetes</taxon>
        <taxon>Propionibacteriales</taxon>
        <taxon>Nocardioidaceae</taxon>
        <taxon>Nocardioides</taxon>
    </lineage>
</organism>
<dbReference type="PANTHER" id="PTHR47036">
    <property type="entry name" value="COBALT-FACTOR III C(17)-METHYLTRANSFERASE-RELATED"/>
    <property type="match status" value="1"/>
</dbReference>
<dbReference type="Gene3D" id="3.30.950.10">
    <property type="entry name" value="Methyltransferase, Cobalt-precorrin-4 Transmethylase, Domain 2"/>
    <property type="match status" value="2"/>
</dbReference>
<evidence type="ECO:0000256" key="3">
    <source>
        <dbReference type="ARBA" id="ARBA00022573"/>
    </source>
</evidence>
<keyword evidence="3" id="KW-0169">Cobalamin biosynthesis</keyword>
<protein>
    <submittedName>
        <fullName evidence="8">Precorrin-2 C(20)-methyltransferase</fullName>
        <ecNumber evidence="8">2.1.1.130</ecNumber>
    </submittedName>
</protein>
<reference evidence="8" key="1">
    <citation type="submission" date="2020-11" db="EMBL/GenBank/DDBJ databases">
        <title>Nocardioides sp. CBS4Y-1, whole genome shotgun sequence.</title>
        <authorList>
            <person name="Tuo L."/>
        </authorList>
    </citation>
    <scope>NUCLEOTIDE SEQUENCE</scope>
    <source>
        <strain evidence="8">CBS4Y-1</strain>
    </source>
</reference>
<dbReference type="Gene3D" id="3.40.1010.10">
    <property type="entry name" value="Cobalt-precorrin-4 Transmethylase, Domain 1"/>
    <property type="match status" value="2"/>
</dbReference>
<sequence length="525" mass="54939">MSNPPTSPPTSPVTSPVTSGRFWGVGVGPGDPELVTLKAARLIGAADVVAYHAGAGKESNARRTVAGLLTPGVLEECLTYPVTTGATDHPGGYAGAIAAFYEEAAERLAAHLEAGRDVVLLAEGDPMFYGSFMYMHDRLAARFETEVVAGVPAFAAATAALAWPLVRQTDVLTVLPGTLPEPELARRLADTEGAVVMKLGRTFPAVRRALEAAGRLDDAMYVERASMPAERWLPVAEVDPATVPYFSLVVVAGDSRHGSGRRPPALAAVAPGPAAPQPGEVVVVGLGPGPDAWTTPEVSEALGRVEHVVGYAPYVHRVPQRAGLTRHASGNGVEIDRARLALDLARRGERVAVVSGGDAGVFGMATAVLEAADDPCYDGVDVRVLPGVSAAQAVAARAGAPLGGDVALVSLSDRLKPWSLVERRLRALAEADLVIAIYNPASRSRTQQVVEAQKVLLEHQGPDTVVVVGRDVGRAEESVEVTTLGGLDPRSIDMKCLLVVGSSSTRVDRAGRVWTPRWAQPEEAP</sequence>
<comment type="pathway">
    <text evidence="1">Cofactor biosynthesis; adenosylcobalamin biosynthesis.</text>
</comment>
<feature type="domain" description="Tetrapyrrole methylase" evidence="7">
    <location>
        <begin position="22"/>
        <end position="233"/>
    </location>
</feature>
<keyword evidence="9" id="KW-1185">Reference proteome</keyword>
<dbReference type="EMBL" id="JADIVZ010000006">
    <property type="protein sequence ID" value="MBF4162683.1"/>
    <property type="molecule type" value="Genomic_DNA"/>
</dbReference>
<dbReference type="SUPFAM" id="SSF53790">
    <property type="entry name" value="Tetrapyrrole methylase"/>
    <property type="match status" value="2"/>
</dbReference>
<evidence type="ECO:0000313" key="9">
    <source>
        <dbReference type="Proteomes" id="UP000656804"/>
    </source>
</evidence>
<keyword evidence="6" id="KW-0949">S-adenosyl-L-methionine</keyword>
<evidence type="ECO:0000256" key="2">
    <source>
        <dbReference type="ARBA" id="ARBA00005879"/>
    </source>
</evidence>
<dbReference type="AlphaFoldDB" id="A0A930YBP5"/>
<dbReference type="GO" id="GO:0030788">
    <property type="term" value="F:precorrin-2 C20-methyltransferase activity"/>
    <property type="evidence" value="ECO:0007669"/>
    <property type="project" value="UniProtKB-EC"/>
</dbReference>
<dbReference type="NCBIfam" id="NF004647">
    <property type="entry name" value="PRK05990.1"/>
    <property type="match status" value="1"/>
</dbReference>
<evidence type="ECO:0000256" key="6">
    <source>
        <dbReference type="ARBA" id="ARBA00022691"/>
    </source>
</evidence>
<gene>
    <name evidence="8" type="ORF">ISG29_13380</name>
</gene>
<dbReference type="InterPro" id="IPR012382">
    <property type="entry name" value="CobI/CbiL"/>
</dbReference>
<proteinExistence type="inferred from homology"/>
<dbReference type="InterPro" id="IPR051810">
    <property type="entry name" value="Precorrin_MeTrfase"/>
</dbReference>
<dbReference type="GO" id="GO:0032259">
    <property type="term" value="P:methylation"/>
    <property type="evidence" value="ECO:0007669"/>
    <property type="project" value="UniProtKB-KW"/>
</dbReference>
<evidence type="ECO:0000256" key="5">
    <source>
        <dbReference type="ARBA" id="ARBA00022679"/>
    </source>
</evidence>
<keyword evidence="4 8" id="KW-0489">Methyltransferase</keyword>
<evidence type="ECO:0000313" key="8">
    <source>
        <dbReference type="EMBL" id="MBF4162683.1"/>
    </source>
</evidence>
<dbReference type="InterPro" id="IPR000878">
    <property type="entry name" value="4pyrrol_Mease"/>
</dbReference>
<name>A0A930YBP5_9ACTN</name>
<dbReference type="CDD" id="cd11645">
    <property type="entry name" value="Precorrin_2_C20_MT"/>
    <property type="match status" value="1"/>
</dbReference>
<evidence type="ECO:0000256" key="4">
    <source>
        <dbReference type="ARBA" id="ARBA00022603"/>
    </source>
</evidence>
<evidence type="ECO:0000259" key="7">
    <source>
        <dbReference type="Pfam" id="PF00590"/>
    </source>
</evidence>
<dbReference type="EC" id="2.1.1.130" evidence="8"/>
<comment type="similarity">
    <text evidence="2">Belongs to the precorrin methyltransferase family.</text>
</comment>
<dbReference type="NCBIfam" id="TIGR01467">
    <property type="entry name" value="cobI_cbiL"/>
    <property type="match status" value="1"/>
</dbReference>
<feature type="domain" description="Tetrapyrrole methylase" evidence="7">
    <location>
        <begin position="281"/>
        <end position="487"/>
    </location>
</feature>
<evidence type="ECO:0000256" key="1">
    <source>
        <dbReference type="ARBA" id="ARBA00004953"/>
    </source>
</evidence>
<accession>A0A930YBP5</accession>
<dbReference type="InterPro" id="IPR014776">
    <property type="entry name" value="4pyrrole_Mease_sub2"/>
</dbReference>